<evidence type="ECO:0000313" key="3">
    <source>
        <dbReference type="Proteomes" id="UP001248581"/>
    </source>
</evidence>
<gene>
    <name evidence="2" type="ORF">RI845_02705</name>
</gene>
<reference evidence="3" key="1">
    <citation type="submission" date="2023-09" db="EMBL/GenBank/DDBJ databases">
        <authorList>
            <person name="Li S."/>
            <person name="Li X."/>
            <person name="Zhang C."/>
            <person name="Zhao Z."/>
        </authorList>
    </citation>
    <scope>NUCLEOTIDE SEQUENCE [LARGE SCALE GENOMIC DNA]</scope>
    <source>
        <strain evidence="3">SQ345</strain>
    </source>
</reference>
<accession>A0ABY9TLA2</accession>
<dbReference type="InterPro" id="IPR019180">
    <property type="entry name" value="Oxidoreductase-like_N"/>
</dbReference>
<protein>
    <submittedName>
        <fullName evidence="2">Oxidoreductase-like domain-containing protein</fullName>
    </submittedName>
</protein>
<dbReference type="RefSeq" id="WP_348388217.1">
    <property type="nucleotide sequence ID" value="NZ_CP134146.1"/>
</dbReference>
<name>A0ABY9TLA2_9GAMM</name>
<sequence length="54" mass="6286">MTDVLEKPTPPNSNECCESGVCNPCVWDHYYAELQKWRIQQSELEKSNKAENNQ</sequence>
<evidence type="ECO:0000313" key="2">
    <source>
        <dbReference type="EMBL" id="WNC69073.1"/>
    </source>
</evidence>
<proteinExistence type="predicted"/>
<keyword evidence="3" id="KW-1185">Reference proteome</keyword>
<evidence type="ECO:0000259" key="1">
    <source>
        <dbReference type="Pfam" id="PF09791"/>
    </source>
</evidence>
<dbReference type="Pfam" id="PF09791">
    <property type="entry name" value="Oxidored-like"/>
    <property type="match status" value="1"/>
</dbReference>
<dbReference type="EMBL" id="CP134146">
    <property type="protein sequence ID" value="WNC69073.1"/>
    <property type="molecule type" value="Genomic_DNA"/>
</dbReference>
<dbReference type="Proteomes" id="UP001248581">
    <property type="component" value="Chromosome"/>
</dbReference>
<organism evidence="2 3">
    <name type="scientific">Thalassotalea nanhaiensis</name>
    <dbReference type="NCBI Taxonomy" id="3065648"/>
    <lineage>
        <taxon>Bacteria</taxon>
        <taxon>Pseudomonadati</taxon>
        <taxon>Pseudomonadota</taxon>
        <taxon>Gammaproteobacteria</taxon>
        <taxon>Alteromonadales</taxon>
        <taxon>Colwelliaceae</taxon>
        <taxon>Thalassotalea</taxon>
    </lineage>
</organism>
<feature type="domain" description="Oxidoreductase-like" evidence="1">
    <location>
        <begin position="4"/>
        <end position="45"/>
    </location>
</feature>